<feature type="domain" description="C2H2-type" evidence="7">
    <location>
        <begin position="419"/>
        <end position="441"/>
    </location>
</feature>
<dbReference type="GO" id="GO:0005634">
    <property type="term" value="C:nucleus"/>
    <property type="evidence" value="ECO:0007669"/>
    <property type="project" value="TreeGrafter"/>
</dbReference>
<dbReference type="SMART" id="SM00355">
    <property type="entry name" value="ZnF_C2H2"/>
    <property type="match status" value="2"/>
</dbReference>
<feature type="compositionally biased region" description="Polar residues" evidence="6">
    <location>
        <begin position="313"/>
        <end position="325"/>
    </location>
</feature>
<feature type="region of interest" description="Disordered" evidence="6">
    <location>
        <begin position="313"/>
        <end position="336"/>
    </location>
</feature>
<dbReference type="PROSITE" id="PS50157">
    <property type="entry name" value="ZINC_FINGER_C2H2_2"/>
    <property type="match status" value="2"/>
</dbReference>
<feature type="domain" description="C2H2-type" evidence="7">
    <location>
        <begin position="446"/>
        <end position="473"/>
    </location>
</feature>
<evidence type="ECO:0000259" key="7">
    <source>
        <dbReference type="PROSITE" id="PS50157"/>
    </source>
</evidence>
<evidence type="ECO:0000256" key="2">
    <source>
        <dbReference type="ARBA" id="ARBA00022737"/>
    </source>
</evidence>
<dbReference type="Pfam" id="PF00096">
    <property type="entry name" value="zf-C2H2"/>
    <property type="match status" value="2"/>
</dbReference>
<dbReference type="GO" id="GO:0000981">
    <property type="term" value="F:DNA-binding transcription factor activity, RNA polymerase II-specific"/>
    <property type="evidence" value="ECO:0007669"/>
    <property type="project" value="TreeGrafter"/>
</dbReference>
<dbReference type="InterPro" id="IPR013087">
    <property type="entry name" value="Znf_C2H2_type"/>
</dbReference>
<accession>A0A8C9S747</accession>
<keyword evidence="3 5" id="KW-0863">Zinc-finger</keyword>
<sequence>MHEMMNGYLYISFFQGQLESVLEQVVQLAVQEITKTVGTSLNSMLLESAAKDQENQRLRLKLNSQHFDCKDTGNSSAHSDNEEKPTSEETKPPLKAKNFENALDMDAYRLQQKKQVVDQLKTVMEQVLKFAVSELTKIVENSFDDLVLELLKKEKENKTLNESLAKEDKTHEQCDNRRAKFPESHSTSLSSVSQKKEACQEPQSNQENGSEVTHEVTGKHSVLSVAQNWVPILDKVFDQKWCSDLWQIKETPPKIPNPDCFVHEDPDSHSIIEQETTSGEKDVGQSPWLQLDQTVEESVSANSQGTLVISTTGSSTMPVHPSTATEHSHHSPGDDVQLKSQSMLHRLLTLPSQGLSELLCSNSDISLQTFPTLADTSVTQEFLGDGELPTKNHSSPLGKKEEGVLENVELRGSVEKKSYSCKHCGRKFNQQPMMKVHQQTHGSSVVCCSLCGKRFSQPERLQTHLQAHTAKQT</sequence>
<keyword evidence="4" id="KW-0862">Zinc</keyword>
<evidence type="ECO:0000256" key="1">
    <source>
        <dbReference type="ARBA" id="ARBA00022723"/>
    </source>
</evidence>
<evidence type="ECO:0000313" key="8">
    <source>
        <dbReference type="Ensembl" id="ENSSFOP00015029834.1"/>
    </source>
</evidence>
<feature type="compositionally biased region" description="Polar residues" evidence="6">
    <location>
        <begin position="184"/>
        <end position="193"/>
    </location>
</feature>
<protein>
    <submittedName>
        <fullName evidence="8">Zinc finger protein 112-like</fullName>
    </submittedName>
</protein>
<dbReference type="Gene3D" id="3.30.160.60">
    <property type="entry name" value="Classic Zinc Finger"/>
    <property type="match status" value="2"/>
</dbReference>
<dbReference type="InterPro" id="IPR036236">
    <property type="entry name" value="Znf_C2H2_sf"/>
</dbReference>
<name>A0A8C9S747_SCLFO</name>
<dbReference type="GO" id="GO:0008270">
    <property type="term" value="F:zinc ion binding"/>
    <property type="evidence" value="ECO:0007669"/>
    <property type="project" value="UniProtKB-KW"/>
</dbReference>
<keyword evidence="2" id="KW-0677">Repeat</keyword>
<feature type="compositionally biased region" description="Basic and acidic residues" evidence="6">
    <location>
        <begin position="79"/>
        <end position="92"/>
    </location>
</feature>
<dbReference type="PANTHER" id="PTHR24408">
    <property type="entry name" value="ZINC FINGER PROTEIN"/>
    <property type="match status" value="1"/>
</dbReference>
<organism evidence="8 9">
    <name type="scientific">Scleropages formosus</name>
    <name type="common">Asian bonytongue</name>
    <name type="synonym">Osteoglossum formosum</name>
    <dbReference type="NCBI Taxonomy" id="113540"/>
    <lineage>
        <taxon>Eukaryota</taxon>
        <taxon>Metazoa</taxon>
        <taxon>Chordata</taxon>
        <taxon>Craniata</taxon>
        <taxon>Vertebrata</taxon>
        <taxon>Euteleostomi</taxon>
        <taxon>Actinopterygii</taxon>
        <taxon>Neopterygii</taxon>
        <taxon>Teleostei</taxon>
        <taxon>Osteoglossocephala</taxon>
        <taxon>Osteoglossomorpha</taxon>
        <taxon>Osteoglossiformes</taxon>
        <taxon>Osteoglossidae</taxon>
        <taxon>Scleropages</taxon>
    </lineage>
</organism>
<feature type="compositionally biased region" description="Basic and acidic residues" evidence="6">
    <location>
        <begin position="162"/>
        <end position="183"/>
    </location>
</feature>
<dbReference type="SUPFAM" id="SSF57667">
    <property type="entry name" value="beta-beta-alpha zinc fingers"/>
    <property type="match status" value="1"/>
</dbReference>
<reference evidence="8" key="2">
    <citation type="submission" date="2025-08" db="UniProtKB">
        <authorList>
            <consortium name="Ensembl"/>
        </authorList>
    </citation>
    <scope>IDENTIFICATION</scope>
</reference>
<dbReference type="OrthoDB" id="8961020at2759"/>
<evidence type="ECO:0000256" key="4">
    <source>
        <dbReference type="ARBA" id="ARBA00022833"/>
    </source>
</evidence>
<feature type="region of interest" description="Disordered" evidence="6">
    <location>
        <begin position="162"/>
        <end position="215"/>
    </location>
</feature>
<reference evidence="8" key="3">
    <citation type="submission" date="2025-09" db="UniProtKB">
        <authorList>
            <consortium name="Ensembl"/>
        </authorList>
    </citation>
    <scope>IDENTIFICATION</scope>
</reference>
<dbReference type="GeneID" id="108932970"/>
<proteinExistence type="predicted"/>
<dbReference type="GeneTree" id="ENSGT01030000235009"/>
<keyword evidence="1" id="KW-0479">Metal-binding</keyword>
<reference evidence="8 9" key="1">
    <citation type="submission" date="2019-04" db="EMBL/GenBank/DDBJ databases">
        <authorList>
            <consortium name="Wellcome Sanger Institute Data Sharing"/>
        </authorList>
    </citation>
    <scope>NUCLEOTIDE SEQUENCE [LARGE SCALE GENOMIC DNA]</scope>
</reference>
<evidence type="ECO:0000256" key="5">
    <source>
        <dbReference type="PROSITE-ProRule" id="PRU00042"/>
    </source>
</evidence>
<feature type="compositionally biased region" description="Basic and acidic residues" evidence="6">
    <location>
        <begin position="326"/>
        <end position="336"/>
    </location>
</feature>
<gene>
    <name evidence="8" type="primary">si:dkeyp-113d7.10</name>
</gene>
<feature type="compositionally biased region" description="Polar residues" evidence="6">
    <location>
        <begin position="67"/>
        <end position="78"/>
    </location>
</feature>
<evidence type="ECO:0000256" key="6">
    <source>
        <dbReference type="SAM" id="MobiDB-lite"/>
    </source>
</evidence>
<dbReference type="AlphaFoldDB" id="A0A8C9S747"/>
<dbReference type="KEGG" id="sfm:108932970"/>
<dbReference type="PANTHER" id="PTHR24408:SF58">
    <property type="entry name" value="TRANSCRIPTION FACTOR (TFIIIA), PUTATIVE (AFU_ORTHOLOGUE AFUA_1G05150)-RELATED"/>
    <property type="match status" value="1"/>
</dbReference>
<feature type="region of interest" description="Disordered" evidence="6">
    <location>
        <begin position="67"/>
        <end position="95"/>
    </location>
</feature>
<evidence type="ECO:0000256" key="3">
    <source>
        <dbReference type="ARBA" id="ARBA00022771"/>
    </source>
</evidence>
<dbReference type="PROSITE" id="PS00028">
    <property type="entry name" value="ZINC_FINGER_C2H2_1"/>
    <property type="match status" value="2"/>
</dbReference>
<keyword evidence="9" id="KW-1185">Reference proteome</keyword>
<evidence type="ECO:0000313" key="9">
    <source>
        <dbReference type="Proteomes" id="UP000694397"/>
    </source>
</evidence>
<dbReference type="GO" id="GO:0043565">
    <property type="term" value="F:sequence-specific DNA binding"/>
    <property type="evidence" value="ECO:0007669"/>
    <property type="project" value="TreeGrafter"/>
</dbReference>
<dbReference type="Ensembl" id="ENSSFOT00015030173.2">
    <property type="protein sequence ID" value="ENSSFOP00015029834.1"/>
    <property type="gene ID" value="ENSSFOG00015019171.2"/>
</dbReference>
<feature type="compositionally biased region" description="Polar residues" evidence="6">
    <location>
        <begin position="201"/>
        <end position="211"/>
    </location>
</feature>
<dbReference type="Proteomes" id="UP000694397">
    <property type="component" value="Chromosome 5"/>
</dbReference>